<dbReference type="OrthoDB" id="894277at2"/>
<comment type="caution">
    <text evidence="1">The sequence shown here is derived from an EMBL/GenBank/DDBJ whole genome shotgun (WGS) entry which is preliminary data.</text>
</comment>
<evidence type="ECO:0000313" key="2">
    <source>
        <dbReference type="Proteomes" id="UP000280066"/>
    </source>
</evidence>
<sequence length="240" mass="25920">MRSITITDPATNQVYPGHIPTGWHEVPVSAFQQFARLQLERRPELAMLSAVQALTSLPADVLAADVSLAAYLGQQMPWFFTGLPEAEPAATLVHRGIEYTWQGDFSRLNAGQFEALLAFLDAAGGSAAVAAPELLAVLLVRTGGRQDAQAVREATEALAGLSMEQAWPYVLNFLKAWMMPALRIQASSLATTRMETALEQMLALTSVQPAKAGLRQRCSGIAAGLARRYVRSVVGRLRSS</sequence>
<name>A0A428JLU6_9BACT</name>
<reference evidence="1 2" key="1">
    <citation type="submission" date="2018-12" db="EMBL/GenBank/DDBJ databases">
        <authorList>
            <person name="Feng G."/>
            <person name="Zhu H."/>
        </authorList>
    </citation>
    <scope>NUCLEOTIDE SEQUENCE [LARGE SCALE GENOMIC DNA]</scope>
    <source>
        <strain evidence="1 2">9PBR-2</strain>
    </source>
</reference>
<proteinExistence type="predicted"/>
<keyword evidence="2" id="KW-1185">Reference proteome</keyword>
<dbReference type="RefSeq" id="WP_125429103.1">
    <property type="nucleotide sequence ID" value="NZ_RWIS01000005.1"/>
</dbReference>
<dbReference type="EMBL" id="RWIS01000005">
    <property type="protein sequence ID" value="RSK33948.1"/>
    <property type="molecule type" value="Genomic_DNA"/>
</dbReference>
<protein>
    <submittedName>
        <fullName evidence="1">Uncharacterized protein</fullName>
    </submittedName>
</protein>
<gene>
    <name evidence="1" type="ORF">EI290_09590</name>
</gene>
<dbReference type="AlphaFoldDB" id="A0A428JLU6"/>
<dbReference type="Proteomes" id="UP000280066">
    <property type="component" value="Unassembled WGS sequence"/>
</dbReference>
<evidence type="ECO:0000313" key="1">
    <source>
        <dbReference type="EMBL" id="RSK33948.1"/>
    </source>
</evidence>
<organism evidence="1 2">
    <name type="scientific">Hymenobacter metallilatus</name>
    <dbReference type="NCBI Taxonomy" id="2493666"/>
    <lineage>
        <taxon>Bacteria</taxon>
        <taxon>Pseudomonadati</taxon>
        <taxon>Bacteroidota</taxon>
        <taxon>Cytophagia</taxon>
        <taxon>Cytophagales</taxon>
        <taxon>Hymenobacteraceae</taxon>
        <taxon>Hymenobacter</taxon>
    </lineage>
</organism>
<accession>A0A428JLU6</accession>